<evidence type="ECO:0000256" key="1">
    <source>
        <dbReference type="SAM" id="MobiDB-lite"/>
    </source>
</evidence>
<evidence type="ECO:0000313" key="3">
    <source>
        <dbReference type="EMBL" id="MEV5510051.1"/>
    </source>
</evidence>
<keyword evidence="2" id="KW-0732">Signal</keyword>
<proteinExistence type="predicted"/>
<dbReference type="Proteomes" id="UP001552594">
    <property type="component" value="Unassembled WGS sequence"/>
</dbReference>
<feature type="chain" id="PRO_5045925207" description="Lipoprotein" evidence="2">
    <location>
        <begin position="19"/>
        <end position="211"/>
    </location>
</feature>
<evidence type="ECO:0008006" key="5">
    <source>
        <dbReference type="Google" id="ProtNLM"/>
    </source>
</evidence>
<dbReference type="PROSITE" id="PS51257">
    <property type="entry name" value="PROKAR_LIPOPROTEIN"/>
    <property type="match status" value="1"/>
</dbReference>
<dbReference type="EMBL" id="JBFAUK010000027">
    <property type="protein sequence ID" value="MEV5510051.1"/>
    <property type="molecule type" value="Genomic_DNA"/>
</dbReference>
<organism evidence="3 4">
    <name type="scientific">Streptomyces orinoci</name>
    <name type="common">Streptoverticillium orinoci</name>
    <dbReference type="NCBI Taxonomy" id="67339"/>
    <lineage>
        <taxon>Bacteria</taxon>
        <taxon>Bacillati</taxon>
        <taxon>Actinomycetota</taxon>
        <taxon>Actinomycetes</taxon>
        <taxon>Kitasatosporales</taxon>
        <taxon>Streptomycetaceae</taxon>
        <taxon>Streptomyces</taxon>
    </lineage>
</organism>
<feature type="region of interest" description="Disordered" evidence="1">
    <location>
        <begin position="22"/>
        <end position="64"/>
    </location>
</feature>
<accession>A0ABV3K4H7</accession>
<keyword evidence="4" id="KW-1185">Reference proteome</keyword>
<gene>
    <name evidence="3" type="ORF">AB0L16_27060</name>
</gene>
<evidence type="ECO:0000313" key="4">
    <source>
        <dbReference type="Proteomes" id="UP001552594"/>
    </source>
</evidence>
<dbReference type="RefSeq" id="WP_109284422.1">
    <property type="nucleotide sequence ID" value="NZ_JBFAUK010000027.1"/>
</dbReference>
<evidence type="ECO:0000256" key="2">
    <source>
        <dbReference type="SAM" id="SignalP"/>
    </source>
</evidence>
<protein>
    <recommendedName>
        <fullName evidence="5">Lipoprotein</fullName>
    </recommendedName>
</protein>
<sequence>MRSKIMPLLIAGSLALLATGCGSDSGGSEGSATPKPDGPVLPQRLEKPPAMPDEDKAQPSPAADASFSENLAYELRRKTLDMAKAPGKITANCPADVSSKSGTVVTCKTTYEGLEVEWSVRIGDKAAFSNNYVDFTATPKQGILTRDGVARLLYGNYRDSIDYALCNNIPKAVLVPLDVKSKYACEVVMKGKQPTGYSEPVRATDAGPRSF</sequence>
<reference evidence="3 4" key="1">
    <citation type="submission" date="2024-06" db="EMBL/GenBank/DDBJ databases">
        <title>The Natural Products Discovery Center: Release of the First 8490 Sequenced Strains for Exploring Actinobacteria Biosynthetic Diversity.</title>
        <authorList>
            <person name="Kalkreuter E."/>
            <person name="Kautsar S.A."/>
            <person name="Yang D."/>
            <person name="Bader C.D."/>
            <person name="Teijaro C.N."/>
            <person name="Fluegel L."/>
            <person name="Davis C.M."/>
            <person name="Simpson J.R."/>
            <person name="Lauterbach L."/>
            <person name="Steele A.D."/>
            <person name="Gui C."/>
            <person name="Meng S."/>
            <person name="Li G."/>
            <person name="Viehrig K."/>
            <person name="Ye F."/>
            <person name="Su P."/>
            <person name="Kiefer A.F."/>
            <person name="Nichols A."/>
            <person name="Cepeda A.J."/>
            <person name="Yan W."/>
            <person name="Fan B."/>
            <person name="Jiang Y."/>
            <person name="Adhikari A."/>
            <person name="Zheng C.-J."/>
            <person name="Schuster L."/>
            <person name="Cowan T.M."/>
            <person name="Smanski M.J."/>
            <person name="Chevrette M.G."/>
            <person name="De Carvalho L.P.S."/>
            <person name="Shen B."/>
        </authorList>
    </citation>
    <scope>NUCLEOTIDE SEQUENCE [LARGE SCALE GENOMIC DNA]</scope>
    <source>
        <strain evidence="3 4">NPDC052347</strain>
    </source>
</reference>
<name>A0ABV3K4H7_STRON</name>
<feature type="signal peptide" evidence="2">
    <location>
        <begin position="1"/>
        <end position="18"/>
    </location>
</feature>
<comment type="caution">
    <text evidence="3">The sequence shown here is derived from an EMBL/GenBank/DDBJ whole genome shotgun (WGS) entry which is preliminary data.</text>
</comment>